<dbReference type="InterPro" id="IPR013321">
    <property type="entry name" value="Arc_rbn_hlx_hlx"/>
</dbReference>
<sequence length="85" mass="9545">MEARMAVMTIRNIDDAIKNRLRLRAAMHGRSMEDEARDILRSALSTEIPRPRNLGQAINERFGALGGVDLPDLSREAIRPVDFGE</sequence>
<gene>
    <name evidence="2" type="ORF">B7Y86_12535</name>
</gene>
<protein>
    <submittedName>
        <fullName evidence="2">Plasmid stabilization protein</fullName>
    </submittedName>
</protein>
<dbReference type="InterPro" id="IPR010985">
    <property type="entry name" value="Ribbon_hlx_hlx"/>
</dbReference>
<dbReference type="SUPFAM" id="SSF47598">
    <property type="entry name" value="Ribbon-helix-helix"/>
    <property type="match status" value="1"/>
</dbReference>
<comment type="caution">
    <text evidence="2">The sequence shown here is derived from an EMBL/GenBank/DDBJ whole genome shotgun (WGS) entry which is preliminary data.</text>
</comment>
<dbReference type="Proteomes" id="UP000216147">
    <property type="component" value="Unassembled WGS sequence"/>
</dbReference>
<dbReference type="Gene3D" id="1.10.1220.10">
    <property type="entry name" value="Met repressor-like"/>
    <property type="match status" value="1"/>
</dbReference>
<proteinExistence type="predicted"/>
<name>A0A258HFM2_9CAUL</name>
<feature type="domain" description="Antitoxin FitA-like ribbon-helix-helix" evidence="1">
    <location>
        <begin position="6"/>
        <end position="44"/>
    </location>
</feature>
<dbReference type="AlphaFoldDB" id="A0A258HFM2"/>
<evidence type="ECO:0000259" key="1">
    <source>
        <dbReference type="Pfam" id="PF22513"/>
    </source>
</evidence>
<organism evidence="2 3">
    <name type="scientific">Brevundimonas subvibrioides</name>
    <dbReference type="NCBI Taxonomy" id="74313"/>
    <lineage>
        <taxon>Bacteria</taxon>
        <taxon>Pseudomonadati</taxon>
        <taxon>Pseudomonadota</taxon>
        <taxon>Alphaproteobacteria</taxon>
        <taxon>Caulobacterales</taxon>
        <taxon>Caulobacteraceae</taxon>
        <taxon>Brevundimonas</taxon>
    </lineage>
</organism>
<evidence type="ECO:0000313" key="2">
    <source>
        <dbReference type="EMBL" id="OYX55770.1"/>
    </source>
</evidence>
<dbReference type="EMBL" id="NCEQ01000012">
    <property type="protein sequence ID" value="OYX55770.1"/>
    <property type="molecule type" value="Genomic_DNA"/>
</dbReference>
<dbReference type="InterPro" id="IPR053853">
    <property type="entry name" value="FitA-like_RHH"/>
</dbReference>
<dbReference type="Pfam" id="PF22513">
    <property type="entry name" value="FitA-like_RHH"/>
    <property type="match status" value="1"/>
</dbReference>
<accession>A0A258HFM2</accession>
<evidence type="ECO:0000313" key="3">
    <source>
        <dbReference type="Proteomes" id="UP000216147"/>
    </source>
</evidence>
<reference evidence="2 3" key="1">
    <citation type="submission" date="2017-03" db="EMBL/GenBank/DDBJ databases">
        <title>Lifting the veil on microbial sulfur biogeochemistry in mining wastewaters.</title>
        <authorList>
            <person name="Kantor R.S."/>
            <person name="Colenbrander Nelson T."/>
            <person name="Marshall S."/>
            <person name="Bennett D."/>
            <person name="Apte S."/>
            <person name="Camacho D."/>
            <person name="Thomas B.C."/>
            <person name="Warren L.A."/>
            <person name="Banfield J.F."/>
        </authorList>
    </citation>
    <scope>NUCLEOTIDE SEQUENCE [LARGE SCALE GENOMIC DNA]</scope>
    <source>
        <strain evidence="2">32-68-21</strain>
    </source>
</reference>
<dbReference type="GO" id="GO:0006355">
    <property type="term" value="P:regulation of DNA-templated transcription"/>
    <property type="evidence" value="ECO:0007669"/>
    <property type="project" value="InterPro"/>
</dbReference>